<feature type="region of interest" description="Disordered" evidence="1">
    <location>
        <begin position="39"/>
        <end position="59"/>
    </location>
</feature>
<evidence type="ECO:0000313" key="2">
    <source>
        <dbReference type="EMBL" id="KAF7837347.1"/>
    </source>
</evidence>
<dbReference type="Proteomes" id="UP000634136">
    <property type="component" value="Unassembled WGS sequence"/>
</dbReference>
<dbReference type="InterPro" id="IPR008480">
    <property type="entry name" value="DUF761_pln"/>
</dbReference>
<protein>
    <submittedName>
        <fullName evidence="2">Cotton fiber protein</fullName>
    </submittedName>
</protein>
<reference evidence="2" key="1">
    <citation type="submission" date="2020-09" db="EMBL/GenBank/DDBJ databases">
        <title>Genome-Enabled Discovery of Anthraquinone Biosynthesis in Senna tora.</title>
        <authorList>
            <person name="Kang S.-H."/>
            <person name="Pandey R.P."/>
            <person name="Lee C.-M."/>
            <person name="Sim J.-S."/>
            <person name="Jeong J.-T."/>
            <person name="Choi B.-S."/>
            <person name="Jung M."/>
            <person name="Ginzburg D."/>
            <person name="Zhao K."/>
            <person name="Won S.Y."/>
            <person name="Oh T.-J."/>
            <person name="Yu Y."/>
            <person name="Kim N.-H."/>
            <person name="Lee O.R."/>
            <person name="Lee T.-H."/>
            <person name="Bashyal P."/>
            <person name="Kim T.-S."/>
            <person name="Lee W.-H."/>
            <person name="Kawkins C."/>
            <person name="Kim C.-K."/>
            <person name="Kim J.S."/>
            <person name="Ahn B.O."/>
            <person name="Rhee S.Y."/>
            <person name="Sohng J.K."/>
        </authorList>
    </citation>
    <scope>NUCLEOTIDE SEQUENCE</scope>
    <source>
        <tissue evidence="2">Leaf</tissue>
    </source>
</reference>
<keyword evidence="3" id="KW-1185">Reference proteome</keyword>
<dbReference type="AlphaFoldDB" id="A0A835CFW9"/>
<proteinExistence type="predicted"/>
<gene>
    <name evidence="2" type="ORF">G2W53_005829</name>
</gene>
<name>A0A835CFW9_9FABA</name>
<comment type="caution">
    <text evidence="2">The sequence shown here is derived from an EMBL/GenBank/DDBJ whole genome shotgun (WGS) entry which is preliminary data.</text>
</comment>
<dbReference type="Pfam" id="PF05553">
    <property type="entry name" value="DUF761"/>
    <property type="match status" value="1"/>
</dbReference>
<dbReference type="OrthoDB" id="1436239at2759"/>
<evidence type="ECO:0000313" key="3">
    <source>
        <dbReference type="Proteomes" id="UP000634136"/>
    </source>
</evidence>
<dbReference type="EMBL" id="JAAIUW010000003">
    <property type="protein sequence ID" value="KAF7837347.1"/>
    <property type="molecule type" value="Genomic_DNA"/>
</dbReference>
<sequence length="119" mass="14402">MGKHKLSLLIRQLKVAVKKMQLLLRLWRVHSSLSIKTRSSSSPLRRWRSFSNDGERRRRRTSYYGYSWEEDDDDYNEKDDINKRAENFIANFRRQLSMERDMELKYCTSCNYALIEEAD</sequence>
<evidence type="ECO:0000256" key="1">
    <source>
        <dbReference type="SAM" id="MobiDB-lite"/>
    </source>
</evidence>
<accession>A0A835CFW9</accession>
<organism evidence="2 3">
    <name type="scientific">Senna tora</name>
    <dbReference type="NCBI Taxonomy" id="362788"/>
    <lineage>
        <taxon>Eukaryota</taxon>
        <taxon>Viridiplantae</taxon>
        <taxon>Streptophyta</taxon>
        <taxon>Embryophyta</taxon>
        <taxon>Tracheophyta</taxon>
        <taxon>Spermatophyta</taxon>
        <taxon>Magnoliopsida</taxon>
        <taxon>eudicotyledons</taxon>
        <taxon>Gunneridae</taxon>
        <taxon>Pentapetalae</taxon>
        <taxon>rosids</taxon>
        <taxon>fabids</taxon>
        <taxon>Fabales</taxon>
        <taxon>Fabaceae</taxon>
        <taxon>Caesalpinioideae</taxon>
        <taxon>Cassia clade</taxon>
        <taxon>Senna</taxon>
    </lineage>
</organism>